<protein>
    <submittedName>
        <fullName evidence="1">Uncharacterized protein</fullName>
    </submittedName>
</protein>
<evidence type="ECO:0000313" key="2">
    <source>
        <dbReference type="Proteomes" id="UP000829447"/>
    </source>
</evidence>
<reference evidence="1 2" key="1">
    <citation type="journal article" date="2022" name="bioRxiv">
        <title>An ancient truncated duplication of the anti-Mullerian hormone receptor type 2 gene is a potential conserved master sex determinant in the Pangasiidae catfish family.</title>
        <authorList>
            <person name="Wen M."/>
            <person name="Pan Q."/>
            <person name="Jouanno E."/>
            <person name="Montfort J."/>
            <person name="Zahm M."/>
            <person name="Cabau C."/>
            <person name="Klopp C."/>
            <person name="Iampietro C."/>
            <person name="Roques C."/>
            <person name="Bouchez O."/>
            <person name="Castinel A."/>
            <person name="Donnadieu C."/>
            <person name="Parrinello H."/>
            <person name="Poncet C."/>
            <person name="Belmonte E."/>
            <person name="Gautier V."/>
            <person name="Avarre J.-C."/>
            <person name="Dugue R."/>
            <person name="Gustiano R."/>
            <person name="Ha T.T.T."/>
            <person name="Campet M."/>
            <person name="Sriphairoj K."/>
            <person name="Ribolli J."/>
            <person name="de Almeida F.L."/>
            <person name="Desvignes T."/>
            <person name="Postlethwait J.H."/>
            <person name="Bucao C.F."/>
            <person name="Robinson-Rechavi M."/>
            <person name="Bobe J."/>
            <person name="Herpin A."/>
            <person name="Guiguen Y."/>
        </authorList>
    </citation>
    <scope>NUCLEOTIDE SEQUENCE [LARGE SCALE GENOMIC DNA]</scope>
    <source>
        <strain evidence="1">YG-Dec2019</strain>
    </source>
</reference>
<evidence type="ECO:0000313" key="1">
    <source>
        <dbReference type="EMBL" id="MCI4392359.1"/>
    </source>
</evidence>
<gene>
    <name evidence="1" type="ORF">PGIGA_G00145000</name>
</gene>
<accession>A0ACC5XMP4</accession>
<proteinExistence type="predicted"/>
<comment type="caution">
    <text evidence="1">The sequence shown here is derived from an EMBL/GenBank/DDBJ whole genome shotgun (WGS) entry which is preliminary data.</text>
</comment>
<name>A0ACC5XMP4_PANGG</name>
<keyword evidence="2" id="KW-1185">Reference proteome</keyword>
<dbReference type="EMBL" id="CM040477">
    <property type="protein sequence ID" value="MCI4392359.1"/>
    <property type="molecule type" value="Genomic_DNA"/>
</dbReference>
<sequence length="1240" mass="135238">MSSACAGPVFAAMREVREVRVLRLLWTLSIAAWTLSALLPGGSVSAQEPLRCRFGFTPCKDGSDCVLHHHVCDGEMDCPDGSDEDGCSSVCSIGQFQCAHGKMCIEKKQLCDGVAQCQDRSDEVDCFNPEEGCFHRCDKKHCLSQSFVCDGEADCEDGSDEVDCGDGSCSSAEFQCSSGQCVSISARCDGYPDCQDHSDEDECVSQVECADDQHRCLNNQQCVLQEWICDGENDCKDMSDEQNCTESAVQCGEFQWPCASRTQCVPQSWRCDGTKDCRDESDEAGCEPVSCAPHQFQCDSLECLDPSLLCNGDADCADESDEGGACKSDSCSDQSQCAQDCYSTPKGTRCWCRKGYEPVDSGVKCVDVDECVKTPDVCDHSCMNSDGSYECSCNQGYVLEPDGHSCKITGEAYLLASIQSDVFLISLRSSSLEVLSSEKQPVFAVDYDWKEQKVYWINMDAEAVMWTTLDQKSRGTLIRGVRTECVAVDWVGWNLYWTDRAEGQINAVRLDGFRAEPVVIVDDDVDDLRSLALLPQKGLMFWSETGDEAQIERAGMDGSSRRVLVRRSLHWPVGLAVDLLQNRLYWTDEKLRCIGSATLDGDDVKILQLMETLSPFSLSVFGDLVYWSDTHRGTIQKAQKVIHALLQPSVENPCALKRCSHLCVLAPGLNAVCKCPPQLLLDDDRLCSKPEDTTFLLLMSPTSISQVYVHSRSSGVGLHDWPEHQRFDLPEARAASALDLVLKEQALYVRDAAAGAVGLFKLKEAAVTWRGTLFKLRKGTIATMAVDYITLNVFWSSRDQPGVYVTSGNGIHTALIIDEGMVRSIALHPPTGRLCFSNAELQGTGTRLECAHMDGGNRTVVWAGAVNPVSLSLSDNGTTLYWADTSLGLISSVRIDGSEHKVLRIEEPIVAFTLANSVLVWLTKTDSTTCWFSEDHQTATMWFKVKTEVLDVKAFRKPSQNGTNLCSNGNGGCSQLCLTFPGGRTCRCGRGFLTTNEMSCVTDPRCPSGTKPCLRGDECVPLEQFCDGDADCADDSDEICVQDQPKSAEGVEPKVRPSPTSPLPPRPGASDGPVLFKNRGSSSNISPKSSHPFVPDVPVDSPKSLRPDSDDIKVESVDSESCGTRLCNGNGECVLLDGQMTCECVLGYGGERCEHEVGGMMQGPVIYATVGLAVGVIVLGVIVGIIQKKKAANQRQARPIVRETSMRDLSPRAETSPTQQNSRSTDPENPEPQDVMSSGD</sequence>
<organism evidence="1 2">
    <name type="scientific">Pangasianodon gigas</name>
    <name type="common">Mekong giant catfish</name>
    <name type="synonym">Pangasius gigas</name>
    <dbReference type="NCBI Taxonomy" id="30993"/>
    <lineage>
        <taxon>Eukaryota</taxon>
        <taxon>Metazoa</taxon>
        <taxon>Chordata</taxon>
        <taxon>Craniata</taxon>
        <taxon>Vertebrata</taxon>
        <taxon>Euteleostomi</taxon>
        <taxon>Actinopterygii</taxon>
        <taxon>Neopterygii</taxon>
        <taxon>Teleostei</taxon>
        <taxon>Ostariophysi</taxon>
        <taxon>Siluriformes</taxon>
        <taxon>Pangasiidae</taxon>
        <taxon>Pangasianodon</taxon>
    </lineage>
</organism>
<dbReference type="Proteomes" id="UP000829447">
    <property type="component" value="Linkage Group LG24"/>
</dbReference>